<dbReference type="RefSeq" id="WP_026633246.1">
    <property type="nucleotide sequence ID" value="NZ_FONH01000007.1"/>
</dbReference>
<feature type="region of interest" description="Disordered" evidence="1">
    <location>
        <begin position="1"/>
        <end position="69"/>
    </location>
</feature>
<name>A0A1I2FXM5_9GAMM</name>
<dbReference type="EMBL" id="FONH01000007">
    <property type="protein sequence ID" value="SFF10174.1"/>
    <property type="molecule type" value="Genomic_DNA"/>
</dbReference>
<evidence type="ECO:0000313" key="3">
    <source>
        <dbReference type="Proteomes" id="UP000199477"/>
    </source>
</evidence>
<evidence type="ECO:0000313" key="2">
    <source>
        <dbReference type="EMBL" id="SFF10174.1"/>
    </source>
</evidence>
<sequence>MADSLRDQLLKSGIVKQVRDEKRASQPPAGKPAHKPFHKSANKPAHKPTGQGGKPQQPPAHKPRDGEIDLAKAYAIRKQAESTERRQAEQAAAEEARLKRERKQKVQELLQGQALNKKDAEHARHFEYGGKIRRVYVDQAQLAAINAGELGVVQQGGHYLVVTRAIAEQVRQIDAHHLALLSEPGAGGVGEDGVPDDLVW</sequence>
<reference evidence="3" key="1">
    <citation type="submission" date="2016-10" db="EMBL/GenBank/DDBJ databases">
        <authorList>
            <person name="Varghese N."/>
            <person name="Submissions S."/>
        </authorList>
    </citation>
    <scope>NUCLEOTIDE SEQUENCE [LARGE SCALE GENOMIC DNA]</scope>
    <source>
        <strain evidence="3">UNC178MFTsu3.1</strain>
    </source>
</reference>
<evidence type="ECO:0000256" key="1">
    <source>
        <dbReference type="SAM" id="MobiDB-lite"/>
    </source>
</evidence>
<dbReference type="AlphaFoldDB" id="A0A1I2FXM5"/>
<accession>A0A1I2FXM5</accession>
<dbReference type="InterPro" id="IPR018636">
    <property type="entry name" value="DUF2058"/>
</dbReference>
<organism evidence="2 3">
    <name type="scientific">Dyella marensis</name>
    <dbReference type="NCBI Taxonomy" id="500610"/>
    <lineage>
        <taxon>Bacteria</taxon>
        <taxon>Pseudomonadati</taxon>
        <taxon>Pseudomonadota</taxon>
        <taxon>Gammaproteobacteria</taxon>
        <taxon>Lysobacterales</taxon>
        <taxon>Rhodanobacteraceae</taxon>
        <taxon>Dyella</taxon>
    </lineage>
</organism>
<feature type="compositionally biased region" description="Basic residues" evidence="1">
    <location>
        <begin position="32"/>
        <end position="46"/>
    </location>
</feature>
<dbReference type="Proteomes" id="UP000199477">
    <property type="component" value="Unassembled WGS sequence"/>
</dbReference>
<gene>
    <name evidence="2" type="ORF">SAMN02799615_02450</name>
</gene>
<proteinExistence type="predicted"/>
<dbReference type="Pfam" id="PF09831">
    <property type="entry name" value="DUF2058"/>
    <property type="match status" value="1"/>
</dbReference>
<protein>
    <submittedName>
        <fullName evidence="2">Uncharacterized conserved protein YaiL, DUF2058 family</fullName>
    </submittedName>
</protein>
<keyword evidence="3" id="KW-1185">Reference proteome</keyword>
<dbReference type="STRING" id="500610.SAMN02799615_02450"/>